<keyword evidence="3" id="KW-1185">Reference proteome</keyword>
<dbReference type="PANTHER" id="PTHR43155">
    <property type="entry name" value="CYCLIC DI-GMP PHOSPHODIESTERASE PA4108-RELATED"/>
    <property type="match status" value="1"/>
</dbReference>
<dbReference type="Proteomes" id="UP000179145">
    <property type="component" value="Chromosome"/>
</dbReference>
<dbReference type="STRING" id="153496.A0U89_02910"/>
<dbReference type="InterPro" id="IPR006194">
    <property type="entry name" value="Gly-tRNA-synth_heterodimer"/>
</dbReference>
<dbReference type="InterPro" id="IPR037522">
    <property type="entry name" value="HD_GYP_dom"/>
</dbReference>
<dbReference type="EMBL" id="CP014674">
    <property type="protein sequence ID" value="AOX16241.1"/>
    <property type="molecule type" value="Genomic_DNA"/>
</dbReference>
<evidence type="ECO:0000313" key="2">
    <source>
        <dbReference type="EMBL" id="AOX16241.1"/>
    </source>
</evidence>
<dbReference type="GO" id="GO:0006426">
    <property type="term" value="P:glycyl-tRNA aminoacylation"/>
    <property type="evidence" value="ECO:0007669"/>
    <property type="project" value="InterPro"/>
</dbReference>
<dbReference type="AlphaFoldDB" id="A0A1D8URH9"/>
<dbReference type="Gene3D" id="1.10.3210.10">
    <property type="entry name" value="Hypothetical protein af1432"/>
    <property type="match status" value="1"/>
</dbReference>
<accession>A0A1D8URH9</accession>
<dbReference type="KEGG" id="kba:A0U89_02910"/>
<gene>
    <name evidence="2" type="ORF">A0U89_02910</name>
</gene>
<protein>
    <recommendedName>
        <fullName evidence="1">HD-GYP domain-containing protein</fullName>
    </recommendedName>
</protein>
<dbReference type="GO" id="GO:0005524">
    <property type="term" value="F:ATP binding"/>
    <property type="evidence" value="ECO:0007669"/>
    <property type="project" value="InterPro"/>
</dbReference>
<dbReference type="InterPro" id="IPR003607">
    <property type="entry name" value="HD/PDEase_dom"/>
</dbReference>
<evidence type="ECO:0000313" key="3">
    <source>
        <dbReference type="Proteomes" id="UP000179145"/>
    </source>
</evidence>
<dbReference type="eggNOG" id="COG2206">
    <property type="taxonomic scope" value="Bacteria"/>
</dbReference>
<dbReference type="SUPFAM" id="SSF109604">
    <property type="entry name" value="HD-domain/PDEase-like"/>
    <property type="match status" value="1"/>
</dbReference>
<dbReference type="Pfam" id="PF13487">
    <property type="entry name" value="HD_5"/>
    <property type="match status" value="1"/>
</dbReference>
<feature type="domain" description="HD-GYP" evidence="1">
    <location>
        <begin position="180"/>
        <end position="376"/>
    </location>
</feature>
<dbReference type="PROSITE" id="PS51832">
    <property type="entry name" value="HD_GYP"/>
    <property type="match status" value="1"/>
</dbReference>
<dbReference type="SMART" id="SM00471">
    <property type="entry name" value="HDc"/>
    <property type="match status" value="1"/>
</dbReference>
<evidence type="ECO:0000259" key="1">
    <source>
        <dbReference type="PROSITE" id="PS51832"/>
    </source>
</evidence>
<reference evidence="2 3" key="1">
    <citation type="journal article" date="2016" name="Microb. Cell Fact.">
        <title>Dissection of exopolysaccharide biosynthesis in Kozakia baliensis.</title>
        <authorList>
            <person name="Brandt J.U."/>
            <person name="Jakob F."/>
            <person name="Behr J."/>
            <person name="Geissler A.J."/>
            <person name="Vogel R.F."/>
        </authorList>
    </citation>
    <scope>NUCLEOTIDE SEQUENCE [LARGE SCALE GENOMIC DNA]</scope>
    <source>
        <strain evidence="2 3">DSM 14400</strain>
    </source>
</reference>
<dbReference type="PROSITE" id="PS50861">
    <property type="entry name" value="AA_TRNA_LIGASE_II_GLYAB"/>
    <property type="match status" value="1"/>
</dbReference>
<dbReference type="GO" id="GO:0005737">
    <property type="term" value="C:cytoplasm"/>
    <property type="evidence" value="ECO:0007669"/>
    <property type="project" value="InterPro"/>
</dbReference>
<dbReference type="PANTHER" id="PTHR43155:SF2">
    <property type="entry name" value="CYCLIC DI-GMP PHOSPHODIESTERASE PA4108"/>
    <property type="match status" value="1"/>
</dbReference>
<dbReference type="GO" id="GO:0008081">
    <property type="term" value="F:phosphoric diester hydrolase activity"/>
    <property type="evidence" value="ECO:0007669"/>
    <property type="project" value="UniProtKB-ARBA"/>
</dbReference>
<sequence>MFDSERHLLFVGPPDGSSLPLAHALTANFPQVSQPRCATTLSSGMSDEPPPGMVLLTGFLTIPDHKGSAYDDFRAQIRKIMRTLRPWCKSDVPILLALDSPSAHDRAWAQSVGVNKVLNSAEPLEKIVLECTTTWQQAANSRVYQAADHVNVTMSNLMRNIRAGGLPNRQKTQIAGRIIDETIKSEGIWRWIKVLSSAQELSHRHSMVLAGLAVAFLNCVEPDDKEDGLMAEACLLHDIGKALVPLSVLNKAGPLTEEEFQIMQKHSEMGHDLMLQQGEYEDILLDIARHHHERFDGKGYPDGLLGDQISQEVRVATLCDIFAALIEPRAYKMPMPPKEALAMMKRMHMRIDMSLLVIFEHWLMKIFGDFEQMALNVL</sequence>
<dbReference type="GO" id="GO:0004820">
    <property type="term" value="F:glycine-tRNA ligase activity"/>
    <property type="evidence" value="ECO:0007669"/>
    <property type="project" value="InterPro"/>
</dbReference>
<organism evidence="2 3">
    <name type="scientific">Kozakia baliensis</name>
    <dbReference type="NCBI Taxonomy" id="153496"/>
    <lineage>
        <taxon>Bacteria</taxon>
        <taxon>Pseudomonadati</taxon>
        <taxon>Pseudomonadota</taxon>
        <taxon>Alphaproteobacteria</taxon>
        <taxon>Acetobacterales</taxon>
        <taxon>Acetobacteraceae</taxon>
        <taxon>Kozakia</taxon>
    </lineage>
</organism>
<name>A0A1D8URH9_9PROT</name>
<proteinExistence type="predicted"/>
<dbReference type="CDD" id="cd00077">
    <property type="entry name" value="HDc"/>
    <property type="match status" value="1"/>
</dbReference>